<evidence type="ECO:0000256" key="1">
    <source>
        <dbReference type="SAM" id="MobiDB-lite"/>
    </source>
</evidence>
<dbReference type="Proteomes" id="UP000653454">
    <property type="component" value="Unassembled WGS sequence"/>
</dbReference>
<gene>
    <name evidence="2" type="ORF">PLXY2_LOCUS688</name>
</gene>
<protein>
    <submittedName>
        <fullName evidence="2">(diamondback moth) hypothetical protein</fullName>
    </submittedName>
</protein>
<dbReference type="AlphaFoldDB" id="A0A8S4D1F8"/>
<proteinExistence type="predicted"/>
<evidence type="ECO:0000313" key="3">
    <source>
        <dbReference type="Proteomes" id="UP000653454"/>
    </source>
</evidence>
<sequence>MVAYELVIDPGVGVQGRRHAGARWHPPRPPSPRPPLSARPNAAPAGPPRPERRPPRSRHPCDNLSGTVLLNLSSTPFHAPSHFFSQCTRRSALRGAGSKQTPTRRPRAYAPPATIIVRGAHAVCSVTSVCEAVARRIR</sequence>
<name>A0A8S4D1F8_PLUXY</name>
<keyword evidence="3" id="KW-1185">Reference proteome</keyword>
<feature type="compositionally biased region" description="Basic residues" evidence="1">
    <location>
        <begin position="16"/>
        <end position="26"/>
    </location>
</feature>
<organism evidence="2 3">
    <name type="scientific">Plutella xylostella</name>
    <name type="common">Diamondback moth</name>
    <name type="synonym">Plutella maculipennis</name>
    <dbReference type="NCBI Taxonomy" id="51655"/>
    <lineage>
        <taxon>Eukaryota</taxon>
        <taxon>Metazoa</taxon>
        <taxon>Ecdysozoa</taxon>
        <taxon>Arthropoda</taxon>
        <taxon>Hexapoda</taxon>
        <taxon>Insecta</taxon>
        <taxon>Pterygota</taxon>
        <taxon>Neoptera</taxon>
        <taxon>Endopterygota</taxon>
        <taxon>Lepidoptera</taxon>
        <taxon>Glossata</taxon>
        <taxon>Ditrysia</taxon>
        <taxon>Yponomeutoidea</taxon>
        <taxon>Plutellidae</taxon>
        <taxon>Plutella</taxon>
    </lineage>
</organism>
<accession>A0A8S4D1F8</accession>
<feature type="compositionally biased region" description="Pro residues" evidence="1">
    <location>
        <begin position="27"/>
        <end position="37"/>
    </location>
</feature>
<reference evidence="2" key="1">
    <citation type="submission" date="2020-11" db="EMBL/GenBank/DDBJ databases">
        <authorList>
            <person name="Whiteford S."/>
        </authorList>
    </citation>
    <scope>NUCLEOTIDE SEQUENCE</scope>
</reference>
<evidence type="ECO:0000313" key="2">
    <source>
        <dbReference type="EMBL" id="CAG9090412.1"/>
    </source>
</evidence>
<comment type="caution">
    <text evidence="2">The sequence shown here is derived from an EMBL/GenBank/DDBJ whole genome shotgun (WGS) entry which is preliminary data.</text>
</comment>
<dbReference type="EMBL" id="CAJHNJ030000002">
    <property type="protein sequence ID" value="CAG9090412.1"/>
    <property type="molecule type" value="Genomic_DNA"/>
</dbReference>
<feature type="region of interest" description="Disordered" evidence="1">
    <location>
        <begin position="9"/>
        <end position="65"/>
    </location>
</feature>